<keyword evidence="2" id="KW-0012">Acyltransferase</keyword>
<reference evidence="3 4" key="1">
    <citation type="submission" date="2018-07" db="EMBL/GenBank/DDBJ databases">
        <title>Genomic Encyclopedia of Type Strains, Phase IV (KMG-IV): sequencing the most valuable type-strain genomes for metagenomic binning, comparative biology and taxonomic classification.</title>
        <authorList>
            <person name="Goeker M."/>
        </authorList>
    </citation>
    <scope>NUCLEOTIDE SEQUENCE [LARGE SCALE GENOMIC DNA]</scope>
    <source>
        <strain evidence="3 4">DSM 4134</strain>
    </source>
</reference>
<dbReference type="GO" id="GO:0016746">
    <property type="term" value="F:acyltransferase activity"/>
    <property type="evidence" value="ECO:0007669"/>
    <property type="project" value="UniProtKB-KW"/>
</dbReference>
<name>A0A3D9L3E2_MARFU</name>
<protein>
    <submittedName>
        <fullName evidence="3">UDP-N-acetylglucosamine diphosphorylase/glucosamine-1-phosphate N-acetyltransferase</fullName>
    </submittedName>
</protein>
<keyword evidence="4" id="KW-1185">Reference proteome</keyword>
<dbReference type="AlphaFoldDB" id="A0A3D9L3E2"/>
<evidence type="ECO:0000256" key="2">
    <source>
        <dbReference type="ARBA" id="ARBA00023315"/>
    </source>
</evidence>
<dbReference type="OrthoDB" id="9784832at2"/>
<dbReference type="GO" id="GO:0016779">
    <property type="term" value="F:nucleotidyltransferase activity"/>
    <property type="evidence" value="ECO:0007669"/>
    <property type="project" value="UniProtKB-ARBA"/>
</dbReference>
<evidence type="ECO:0000313" key="4">
    <source>
        <dbReference type="Proteomes" id="UP000256779"/>
    </source>
</evidence>
<keyword evidence="1 3" id="KW-0808">Transferase</keyword>
<dbReference type="InterPro" id="IPR023917">
    <property type="entry name" value="Bifunctiontional_GlmU_bac-type"/>
</dbReference>
<dbReference type="RefSeq" id="WP_115868224.1">
    <property type="nucleotide sequence ID" value="NZ_QREG01000009.1"/>
</dbReference>
<comment type="caution">
    <text evidence="3">The sequence shown here is derived from an EMBL/GenBank/DDBJ whole genome shotgun (WGS) entry which is preliminary data.</text>
</comment>
<dbReference type="Pfam" id="PF13562">
    <property type="entry name" value="NTP_transf_4"/>
    <property type="match status" value="1"/>
</dbReference>
<proteinExistence type="predicted"/>
<dbReference type="EMBL" id="QREG01000009">
    <property type="protein sequence ID" value="RED98922.1"/>
    <property type="molecule type" value="Genomic_DNA"/>
</dbReference>
<evidence type="ECO:0000313" key="3">
    <source>
        <dbReference type="EMBL" id="RED98922.1"/>
    </source>
</evidence>
<dbReference type="PANTHER" id="PTHR43584">
    <property type="entry name" value="NUCLEOTIDYL TRANSFERASE"/>
    <property type="match status" value="1"/>
</dbReference>
<organism evidence="3 4">
    <name type="scientific">Marinoscillum furvescens DSM 4134</name>
    <dbReference type="NCBI Taxonomy" id="1122208"/>
    <lineage>
        <taxon>Bacteria</taxon>
        <taxon>Pseudomonadati</taxon>
        <taxon>Bacteroidota</taxon>
        <taxon>Cytophagia</taxon>
        <taxon>Cytophagales</taxon>
        <taxon>Reichenbachiellaceae</taxon>
        <taxon>Marinoscillum</taxon>
    </lineage>
</organism>
<dbReference type="NCBIfam" id="TIGR03991">
    <property type="entry name" value="alt_bact_glmU"/>
    <property type="match status" value="1"/>
</dbReference>
<dbReference type="PANTHER" id="PTHR43584:SF9">
    <property type="entry name" value="TRANSFERASE HEXAPEPTIDE REPEAT CONTAINING PROTEIN"/>
    <property type="match status" value="1"/>
</dbReference>
<dbReference type="Proteomes" id="UP000256779">
    <property type="component" value="Unassembled WGS sequence"/>
</dbReference>
<dbReference type="InterPro" id="IPR050065">
    <property type="entry name" value="GlmU-like"/>
</dbReference>
<dbReference type="InterPro" id="IPR011004">
    <property type="entry name" value="Trimer_LpxA-like_sf"/>
</dbReference>
<sequence>MNILFVEQAKAHQQLLPLTYTRPVADLRVGILTIAEKWSKALDLSTYGFLTQPYLQPAFPAVEATNATIWIADGVLPDTELTQAIKNLQENETLYLDDQLLAARGADNPFESDSYHKLTFDGAPHQIQHTWDIFRLNGAEIRKDYDMITAGRESQPITDPHTITYGKDIFLEEGAKVRAAVLNAENGPIYLGKNSEVSEGATIRGAFALGENSAVAMRGIVRGDTTLGPYCKIGGEVSNSVLWGYSNKAHDGFLGNSVIGQWCNLGAATNNSNLKNNYDPVRMWDFGSGRFAHTGLQFCGLIMGDHSKTAIGTLFNTGTTVGVAANIFGEGFPRTIIPSFSWGGASGFVTHQPRKAFITADIVMKRRKMELTDTDKAILNHIFEASAQYRVWEKNT</sequence>
<dbReference type="Gene3D" id="2.160.10.10">
    <property type="entry name" value="Hexapeptide repeat proteins"/>
    <property type="match status" value="1"/>
</dbReference>
<dbReference type="SUPFAM" id="SSF51161">
    <property type="entry name" value="Trimeric LpxA-like enzymes"/>
    <property type="match status" value="1"/>
</dbReference>
<gene>
    <name evidence="3" type="ORF">C7460_109114</name>
</gene>
<evidence type="ECO:0000256" key="1">
    <source>
        <dbReference type="ARBA" id="ARBA00022679"/>
    </source>
</evidence>
<accession>A0A3D9L3E2</accession>